<protein>
    <submittedName>
        <fullName evidence="1">Uncharacterized protein</fullName>
    </submittedName>
</protein>
<gene>
    <name evidence="1" type="ORF">PFCIRM138_03825</name>
</gene>
<name>A0A0B7NYU6_PROFF</name>
<proteinExistence type="predicted"/>
<evidence type="ECO:0000313" key="1">
    <source>
        <dbReference type="EMBL" id="CEP26062.1"/>
    </source>
</evidence>
<reference evidence="1" key="1">
    <citation type="submission" date="2014-08" db="EMBL/GenBank/DDBJ databases">
        <authorList>
            <person name="Falentin Helene"/>
        </authorList>
    </citation>
    <scope>NUCLEOTIDE SEQUENCE</scope>
</reference>
<dbReference type="EMBL" id="LM676388">
    <property type="protein sequence ID" value="CEP26062.1"/>
    <property type="molecule type" value="Genomic_DNA"/>
</dbReference>
<accession>A0A0B7NYU6</accession>
<dbReference type="AlphaFoldDB" id="A0A0B7NYU6"/>
<organism evidence="1">
    <name type="scientific">Propionibacterium freudenreichii subsp. freudenreichii</name>
    <dbReference type="NCBI Taxonomy" id="66712"/>
    <lineage>
        <taxon>Bacteria</taxon>
        <taxon>Bacillati</taxon>
        <taxon>Actinomycetota</taxon>
        <taxon>Actinomycetes</taxon>
        <taxon>Propionibacteriales</taxon>
        <taxon>Propionibacteriaceae</taxon>
        <taxon>Propionibacterium</taxon>
    </lineage>
</organism>
<sequence length="78" mass="8760">MVHEPTCPAGLEADRAQARDEAWFILHPGQDSYERDTTWGERAEAETMGVALPTRVRITELTPGGIRMRQFLYGGDAR</sequence>